<dbReference type="AlphaFoldDB" id="A0AA88W808"/>
<keyword evidence="3" id="KW-1185">Reference proteome</keyword>
<comment type="caution">
    <text evidence="2">The sequence shown here is derived from an EMBL/GenBank/DDBJ whole genome shotgun (WGS) entry which is preliminary data.</text>
</comment>
<accession>A0AA88W808</accession>
<feature type="domain" description="Reverse transcriptase Ty1/copia-type" evidence="1">
    <location>
        <begin position="199"/>
        <end position="269"/>
    </location>
</feature>
<dbReference type="Pfam" id="PF07727">
    <property type="entry name" value="RVT_2"/>
    <property type="match status" value="1"/>
</dbReference>
<name>A0AA88W808_9ASTE</name>
<dbReference type="Proteomes" id="UP001188597">
    <property type="component" value="Unassembled WGS sequence"/>
</dbReference>
<evidence type="ECO:0000313" key="2">
    <source>
        <dbReference type="EMBL" id="KAK3021669.1"/>
    </source>
</evidence>
<sequence>MASTLHLAMEFALPRKPVWFVAIEDHIDEKKLQQAEPVEELILVPFPISIPTQPQDSVFFTDHNAAKHTTKYFSMRHHCLRVSTRLTRLGLQNSSRLTSSQPKLCVDHQRLCRKIGTDHFPQDCPRNLEKWSKNTSSTSAPLKSRIQYRFKPPSNFAAAADDVLNDSSSSALSVNDVAEIVKQIMSDFGTPSSSALSVTSGSDFDGIPILKQDLNHHFEMKDLGTLSYYLGLEVSTASDGYYLSQAKYASNLLSRAGLTDSKTASTPFEPNEMSCEYLEEIDPKLLDDTSVSLGHVQDLYPEDIRHNMIVLADCMVELLSTSSKSPLESSSQLG</sequence>
<proteinExistence type="predicted"/>
<protein>
    <recommendedName>
        <fullName evidence="1">Reverse transcriptase Ty1/copia-type domain-containing protein</fullName>
    </recommendedName>
</protein>
<dbReference type="InterPro" id="IPR013103">
    <property type="entry name" value="RVT_2"/>
</dbReference>
<reference evidence="2" key="1">
    <citation type="submission" date="2022-12" db="EMBL/GenBank/DDBJ databases">
        <title>Draft genome assemblies for two species of Escallonia (Escalloniales).</title>
        <authorList>
            <person name="Chanderbali A."/>
            <person name="Dervinis C."/>
            <person name="Anghel I."/>
            <person name="Soltis D."/>
            <person name="Soltis P."/>
            <person name="Zapata F."/>
        </authorList>
    </citation>
    <scope>NUCLEOTIDE SEQUENCE</scope>
    <source>
        <strain evidence="2">UCBG64.0493</strain>
        <tissue evidence="2">Leaf</tissue>
    </source>
</reference>
<evidence type="ECO:0000259" key="1">
    <source>
        <dbReference type="Pfam" id="PF07727"/>
    </source>
</evidence>
<gene>
    <name evidence="2" type="ORF">RJ639_047503</name>
</gene>
<dbReference type="EMBL" id="JAVXUP010000749">
    <property type="protein sequence ID" value="KAK3021669.1"/>
    <property type="molecule type" value="Genomic_DNA"/>
</dbReference>
<organism evidence="2 3">
    <name type="scientific">Escallonia herrerae</name>
    <dbReference type="NCBI Taxonomy" id="1293975"/>
    <lineage>
        <taxon>Eukaryota</taxon>
        <taxon>Viridiplantae</taxon>
        <taxon>Streptophyta</taxon>
        <taxon>Embryophyta</taxon>
        <taxon>Tracheophyta</taxon>
        <taxon>Spermatophyta</taxon>
        <taxon>Magnoliopsida</taxon>
        <taxon>eudicotyledons</taxon>
        <taxon>Gunneridae</taxon>
        <taxon>Pentapetalae</taxon>
        <taxon>asterids</taxon>
        <taxon>campanulids</taxon>
        <taxon>Escalloniales</taxon>
        <taxon>Escalloniaceae</taxon>
        <taxon>Escallonia</taxon>
    </lineage>
</organism>
<evidence type="ECO:0000313" key="3">
    <source>
        <dbReference type="Proteomes" id="UP001188597"/>
    </source>
</evidence>